<dbReference type="InterPro" id="IPR039748">
    <property type="entry name" value="RPC3"/>
</dbReference>
<reference evidence="12" key="1">
    <citation type="journal article" date="2016" name="Nat. Genet.">
        <title>A high-quality carrot genome assembly provides new insights into carotenoid accumulation and asterid genome evolution.</title>
        <authorList>
            <person name="Iorizzo M."/>
            <person name="Ellison S."/>
            <person name="Senalik D."/>
            <person name="Zeng P."/>
            <person name="Satapoomin P."/>
            <person name="Huang J."/>
            <person name="Bowman M."/>
            <person name="Iovene M."/>
            <person name="Sanseverino W."/>
            <person name="Cavagnaro P."/>
            <person name="Yildiz M."/>
            <person name="Macko-Podgorni A."/>
            <person name="Moranska E."/>
            <person name="Grzebelus E."/>
            <person name="Grzebelus D."/>
            <person name="Ashrafi H."/>
            <person name="Zheng Z."/>
            <person name="Cheng S."/>
            <person name="Spooner D."/>
            <person name="Van Deynze A."/>
            <person name="Simon P."/>
        </authorList>
    </citation>
    <scope>NUCLEOTIDE SEQUENCE [LARGE SCALE GENOMIC DNA]</scope>
    <source>
        <tissue evidence="12">Leaf</tissue>
    </source>
</reference>
<dbReference type="InterPro" id="IPR008806">
    <property type="entry name" value="RNA_pol_III_Rpc82_C"/>
</dbReference>
<comment type="subunit">
    <text evidence="7">Component of the RNA polymerase III (Pol III) complex consisting of 17 subunits.</text>
</comment>
<evidence type="ECO:0000256" key="6">
    <source>
        <dbReference type="ARBA" id="ARBA00023242"/>
    </source>
</evidence>
<protein>
    <recommendedName>
        <fullName evidence="3 7">DNA-directed RNA polymerase III subunit RPC3</fullName>
        <shortName evidence="7">RNA polymerase III subunit C3</shortName>
    </recommendedName>
</protein>
<feature type="domain" description="RNA polymerase III Rpc82 C -terminal" evidence="9">
    <location>
        <begin position="155"/>
        <end position="338"/>
    </location>
</feature>
<keyword evidence="5 7" id="KW-0804">Transcription</keyword>
<dbReference type="PANTHER" id="PTHR12949">
    <property type="entry name" value="RNA POLYMERASE III DNA DIRECTED -RELATED"/>
    <property type="match status" value="1"/>
</dbReference>
<evidence type="ECO:0000256" key="1">
    <source>
        <dbReference type="ARBA" id="ARBA00004123"/>
    </source>
</evidence>
<sequence>MLTPPSQHGIKLAVNLISAYFGDIVAKVCECLLRKGTLPLAQIIHFTELSKQNAVNSLLVLIQHNCVQAFATQSEGRFGGAPRISTQYMALFHNIIHHMRFPKFIAIVNEELGKECEEIFVWLLQDGRLSVNDIVERQKEPSRNSTASDALHECFRKLVNAQYVERCPAHEPFLAPPTEEETAAKKRAAKFTKTVEDTIEARALAEASPMDSVRFLLETDTWTDDPEQKSNDNSSNLASAGEKRKLDALESETKLWATNQKKEVLWRVNFEEFVRRLRHKSCIENVRARLDSGAATVLGAVLEATRRTETKVKVESSVPLSIDDIMQEVIKSEEGRTMNSDRVRASLAQLGCDMPSITGIDETYSIDLKKILELAQIREVESIVLKRYGKEASRIFKLLLQADRVVETEMISKDTFVDKKDAAKILHRMWKDDYLHLQVMEKDKGKQKYLLWAVKKPELWQHILDDMYHAALNLRLRSAFEQEKDKEIAQLPREKREGELGKRFDRWMKIRLVLESSLMKLDDAILLFNDF</sequence>
<dbReference type="InterPro" id="IPR055207">
    <property type="entry name" value="POLR3C_WHD"/>
</dbReference>
<evidence type="ECO:0000256" key="7">
    <source>
        <dbReference type="RuleBase" id="RU367076"/>
    </source>
</evidence>
<evidence type="ECO:0000313" key="12">
    <source>
        <dbReference type="EMBL" id="KZN01547.1"/>
    </source>
</evidence>
<comment type="similarity">
    <text evidence="2 7">Belongs to the eukaryotic RPC3/POLR3C RNA polymerase subunit family.</text>
</comment>
<dbReference type="OMA" id="LTHEKDS"/>
<dbReference type="FunFam" id="1.10.10.10:FF:000515">
    <property type="entry name" value="DNA-directed RNA polymerase III subunit rpc3"/>
    <property type="match status" value="1"/>
</dbReference>
<dbReference type="Pfam" id="PF05645">
    <property type="entry name" value="RNA_pol_Rpc82"/>
    <property type="match status" value="1"/>
</dbReference>
<evidence type="ECO:0000256" key="2">
    <source>
        <dbReference type="ARBA" id="ARBA00007206"/>
    </source>
</evidence>
<dbReference type="GO" id="GO:0003697">
    <property type="term" value="F:single-stranded DNA binding"/>
    <property type="evidence" value="ECO:0007669"/>
    <property type="project" value="UniProtKB-UniRule"/>
</dbReference>
<evidence type="ECO:0000256" key="8">
    <source>
        <dbReference type="SAM" id="MobiDB-lite"/>
    </source>
</evidence>
<proteinExistence type="inferred from homology"/>
<dbReference type="Gramene" id="KZN01547">
    <property type="protein sequence ID" value="KZN01547"/>
    <property type="gene ID" value="DCAR_010301"/>
</dbReference>
<dbReference type="GO" id="GO:0005666">
    <property type="term" value="C:RNA polymerase III complex"/>
    <property type="evidence" value="ECO:0007669"/>
    <property type="project" value="UniProtKB-UniRule"/>
</dbReference>
<evidence type="ECO:0000259" key="9">
    <source>
        <dbReference type="Pfam" id="PF05645"/>
    </source>
</evidence>
<dbReference type="FunFam" id="1.10.10.10:FF:000218">
    <property type="entry name" value="DNA-directed RNA polymerase III subunit RPC3"/>
    <property type="match status" value="1"/>
</dbReference>
<dbReference type="InterPro" id="IPR013197">
    <property type="entry name" value="RNA_pol_III_RPC82-rel_HTH"/>
</dbReference>
<evidence type="ECO:0000256" key="4">
    <source>
        <dbReference type="ARBA" id="ARBA00022478"/>
    </source>
</evidence>
<feature type="domain" description="DNA-directed RNA polymerase III subunit RPC3 winged-helix" evidence="11">
    <location>
        <begin position="380"/>
        <end position="445"/>
    </location>
</feature>
<dbReference type="Pfam" id="PF08221">
    <property type="entry name" value="HTH_9"/>
    <property type="match status" value="1"/>
</dbReference>
<feature type="domain" description="RNA polymerase III subunit RPC82-related helix-turn-helix" evidence="10">
    <location>
        <begin position="11"/>
        <end position="71"/>
    </location>
</feature>
<gene>
    <name evidence="12" type="ORF">DCAR_010301</name>
</gene>
<feature type="region of interest" description="Disordered" evidence="8">
    <location>
        <begin position="221"/>
        <end position="242"/>
    </location>
</feature>
<dbReference type="Pfam" id="PF22536">
    <property type="entry name" value="WHD_POLR3C"/>
    <property type="match status" value="1"/>
</dbReference>
<dbReference type="GO" id="GO:0006351">
    <property type="term" value="P:DNA-templated transcription"/>
    <property type="evidence" value="ECO:0007669"/>
    <property type="project" value="InterPro"/>
</dbReference>
<evidence type="ECO:0000259" key="11">
    <source>
        <dbReference type="Pfam" id="PF22536"/>
    </source>
</evidence>
<dbReference type="EMBL" id="LNRQ01000003">
    <property type="protein sequence ID" value="KZN01547.1"/>
    <property type="molecule type" value="Genomic_DNA"/>
</dbReference>
<evidence type="ECO:0000259" key="10">
    <source>
        <dbReference type="Pfam" id="PF08221"/>
    </source>
</evidence>
<dbReference type="InterPro" id="IPR036388">
    <property type="entry name" value="WH-like_DNA-bd_sf"/>
</dbReference>
<dbReference type="PANTHER" id="PTHR12949:SF0">
    <property type="entry name" value="DNA-DIRECTED RNA POLYMERASE III SUBUNIT RPC3"/>
    <property type="match status" value="1"/>
</dbReference>
<comment type="function">
    <text evidence="7">DNA-dependent RNA polymerase catalyzes the transcription of DNA into RNA using the four ribonucleoside triphosphates as substrates. Specific core component of RNA polymerase III which synthesizes small RNAs, such as 5S rRNA and tRNAs.</text>
</comment>
<name>A0A161XXY2_DAUCS</name>
<organism evidence="12">
    <name type="scientific">Daucus carota subsp. sativus</name>
    <name type="common">Carrot</name>
    <dbReference type="NCBI Taxonomy" id="79200"/>
    <lineage>
        <taxon>Eukaryota</taxon>
        <taxon>Viridiplantae</taxon>
        <taxon>Streptophyta</taxon>
        <taxon>Embryophyta</taxon>
        <taxon>Tracheophyta</taxon>
        <taxon>Spermatophyta</taxon>
        <taxon>Magnoliopsida</taxon>
        <taxon>eudicotyledons</taxon>
        <taxon>Gunneridae</taxon>
        <taxon>Pentapetalae</taxon>
        <taxon>asterids</taxon>
        <taxon>campanulids</taxon>
        <taxon>Apiales</taxon>
        <taxon>Apiaceae</taxon>
        <taxon>Apioideae</taxon>
        <taxon>Scandiceae</taxon>
        <taxon>Daucinae</taxon>
        <taxon>Daucus</taxon>
        <taxon>Daucus sect. Daucus</taxon>
    </lineage>
</organism>
<dbReference type="STRING" id="79200.A0A161XXY2"/>
<keyword evidence="6 7" id="KW-0539">Nucleus</keyword>
<comment type="caution">
    <text evidence="12">The sequence shown here is derived from an EMBL/GenBank/DDBJ whole genome shotgun (WGS) entry which is preliminary data.</text>
</comment>
<comment type="subcellular location">
    <subcellularLocation>
        <location evidence="1 7">Nucleus</location>
    </subcellularLocation>
</comment>
<evidence type="ECO:0000256" key="3">
    <source>
        <dbReference type="ARBA" id="ARBA00016689"/>
    </source>
</evidence>
<dbReference type="KEGG" id="dcr:108214635"/>
<dbReference type="AlphaFoldDB" id="A0A161XXY2"/>
<accession>A0A161XXY2</accession>
<dbReference type="OrthoDB" id="272392at2759"/>
<keyword evidence="4 7" id="KW-0240">DNA-directed RNA polymerase</keyword>
<evidence type="ECO:0000256" key="5">
    <source>
        <dbReference type="ARBA" id="ARBA00023163"/>
    </source>
</evidence>
<dbReference type="Gene3D" id="1.10.10.10">
    <property type="entry name" value="Winged helix-like DNA-binding domain superfamily/Winged helix DNA-binding domain"/>
    <property type="match status" value="4"/>
</dbReference>